<evidence type="ECO:0000256" key="4">
    <source>
        <dbReference type="ARBA" id="ARBA00022692"/>
    </source>
</evidence>
<dbReference type="InterPro" id="IPR032816">
    <property type="entry name" value="VTT_dom"/>
</dbReference>
<feature type="transmembrane region" description="Helical" evidence="7">
    <location>
        <begin position="28"/>
        <end position="49"/>
    </location>
</feature>
<feature type="transmembrane region" description="Helical" evidence="7">
    <location>
        <begin position="189"/>
        <end position="207"/>
    </location>
</feature>
<reference evidence="10" key="1">
    <citation type="journal article" date="2019" name="Int. J. Syst. Evol. Microbiol.">
        <title>The Global Catalogue of Microorganisms (GCM) 10K type strain sequencing project: providing services to taxonomists for standard genome sequencing and annotation.</title>
        <authorList>
            <consortium name="The Broad Institute Genomics Platform"/>
            <consortium name="The Broad Institute Genome Sequencing Center for Infectious Disease"/>
            <person name="Wu L."/>
            <person name="Ma J."/>
        </authorList>
    </citation>
    <scope>NUCLEOTIDE SEQUENCE [LARGE SCALE GENOMIC DNA]</scope>
    <source>
        <strain evidence="10">KCTC 23984</strain>
    </source>
</reference>
<evidence type="ECO:0000256" key="3">
    <source>
        <dbReference type="ARBA" id="ARBA00022475"/>
    </source>
</evidence>
<dbReference type="EMBL" id="JBHUOX010000007">
    <property type="protein sequence ID" value="MFD3001000.1"/>
    <property type="molecule type" value="Genomic_DNA"/>
</dbReference>
<gene>
    <name evidence="9" type="ORF">ACFS7Z_11545</name>
</gene>
<dbReference type="NCBIfam" id="NF008102">
    <property type="entry name" value="PRK10847.1"/>
    <property type="match status" value="1"/>
</dbReference>
<dbReference type="Proteomes" id="UP001597641">
    <property type="component" value="Unassembled WGS sequence"/>
</dbReference>
<feature type="transmembrane region" description="Helical" evidence="7">
    <location>
        <begin position="155"/>
        <end position="177"/>
    </location>
</feature>
<sequence>MELLQHLIDFILHIDLHLVDLLQQYKSWIYLILFLIIFCETGLVVTPFLPGDSLLFALGALAAIPASGLNLLFLLVLLCVAAILGDTFNYYTGLKLGSRLYNKNYWFLRQEHLQQAQRFYARYGGRTIIYARIIPIVRTFAPFVAGMGHMNYSRFLYYNIAGAFVWVVFFVLIGYMFGNMPTVKENFSLLVLGIICVSVIPPVLTVAKQKLAARNLAKAQDFN</sequence>
<feature type="domain" description="VTT" evidence="8">
    <location>
        <begin position="49"/>
        <end position="176"/>
    </location>
</feature>
<keyword evidence="6 7" id="KW-0472">Membrane</keyword>
<dbReference type="InterPro" id="IPR058127">
    <property type="entry name" value="DedA"/>
</dbReference>
<accession>A0ABW6BUP1</accession>
<dbReference type="PANTHER" id="PTHR30353">
    <property type="entry name" value="INNER MEMBRANE PROTEIN DEDA-RELATED"/>
    <property type="match status" value="1"/>
</dbReference>
<evidence type="ECO:0000256" key="6">
    <source>
        <dbReference type="ARBA" id="ARBA00023136"/>
    </source>
</evidence>
<dbReference type="InterPro" id="IPR032818">
    <property type="entry name" value="DedA-like"/>
</dbReference>
<comment type="similarity">
    <text evidence="2 7">Belongs to the DedA family.</text>
</comment>
<comment type="caution">
    <text evidence="9">The sequence shown here is derived from an EMBL/GenBank/DDBJ whole genome shotgun (WGS) entry which is preliminary data.</text>
</comment>
<evidence type="ECO:0000259" key="8">
    <source>
        <dbReference type="Pfam" id="PF09335"/>
    </source>
</evidence>
<comment type="subcellular location">
    <subcellularLocation>
        <location evidence="1 7">Cell membrane</location>
        <topology evidence="1 7">Multi-pass membrane protein</topology>
    </subcellularLocation>
</comment>
<protein>
    <submittedName>
        <fullName evidence="9">DedA family protein</fullName>
    </submittedName>
</protein>
<keyword evidence="4 7" id="KW-0812">Transmembrane</keyword>
<evidence type="ECO:0000313" key="9">
    <source>
        <dbReference type="EMBL" id="MFD3001000.1"/>
    </source>
</evidence>
<dbReference type="RefSeq" id="WP_377484630.1">
    <property type="nucleotide sequence ID" value="NZ_JBHUOX010000007.1"/>
</dbReference>
<proteinExistence type="inferred from homology"/>
<organism evidence="9 10">
    <name type="scientific">Pontibacter toksunensis</name>
    <dbReference type="NCBI Taxonomy" id="1332631"/>
    <lineage>
        <taxon>Bacteria</taxon>
        <taxon>Pseudomonadati</taxon>
        <taxon>Bacteroidota</taxon>
        <taxon>Cytophagia</taxon>
        <taxon>Cytophagales</taxon>
        <taxon>Hymenobacteraceae</taxon>
        <taxon>Pontibacter</taxon>
    </lineage>
</organism>
<name>A0ABW6BUP1_9BACT</name>
<keyword evidence="3 7" id="KW-1003">Cell membrane</keyword>
<evidence type="ECO:0000256" key="5">
    <source>
        <dbReference type="ARBA" id="ARBA00022989"/>
    </source>
</evidence>
<dbReference type="Pfam" id="PF09335">
    <property type="entry name" value="VTT_dom"/>
    <property type="match status" value="1"/>
</dbReference>
<evidence type="ECO:0000256" key="7">
    <source>
        <dbReference type="RuleBase" id="RU367016"/>
    </source>
</evidence>
<evidence type="ECO:0000256" key="2">
    <source>
        <dbReference type="ARBA" id="ARBA00010792"/>
    </source>
</evidence>
<keyword evidence="10" id="KW-1185">Reference proteome</keyword>
<dbReference type="PANTHER" id="PTHR30353:SF0">
    <property type="entry name" value="TRANSMEMBRANE PROTEIN"/>
    <property type="match status" value="1"/>
</dbReference>
<keyword evidence="5 7" id="KW-1133">Transmembrane helix</keyword>
<feature type="transmembrane region" description="Helical" evidence="7">
    <location>
        <begin position="55"/>
        <end position="85"/>
    </location>
</feature>
<evidence type="ECO:0000256" key="1">
    <source>
        <dbReference type="ARBA" id="ARBA00004651"/>
    </source>
</evidence>
<evidence type="ECO:0000313" key="10">
    <source>
        <dbReference type="Proteomes" id="UP001597641"/>
    </source>
</evidence>